<protein>
    <submittedName>
        <fullName evidence="1">Uncharacterized protein</fullName>
    </submittedName>
</protein>
<keyword evidence="2" id="KW-1185">Reference proteome</keyword>
<dbReference type="EMBL" id="JACIDX010000007">
    <property type="protein sequence ID" value="MBB3955103.1"/>
    <property type="molecule type" value="Genomic_DNA"/>
</dbReference>
<dbReference type="AlphaFoldDB" id="A0A7W6CIM5"/>
<reference evidence="1 2" key="1">
    <citation type="submission" date="2020-08" db="EMBL/GenBank/DDBJ databases">
        <title>Genomic Encyclopedia of Type Strains, Phase IV (KMG-IV): sequencing the most valuable type-strain genomes for metagenomic binning, comparative biology and taxonomic classification.</title>
        <authorList>
            <person name="Goeker M."/>
        </authorList>
    </citation>
    <scope>NUCLEOTIDE SEQUENCE [LARGE SCALE GENOMIC DNA]</scope>
    <source>
        <strain evidence="1 2">DSM 27057</strain>
    </source>
</reference>
<dbReference type="RefSeq" id="WP_183625142.1">
    <property type="nucleotide sequence ID" value="NZ_JACIDX010000007.1"/>
</dbReference>
<gene>
    <name evidence="1" type="ORF">GGR38_002055</name>
</gene>
<sequence>MSKLTLRYRHDPSFFDRNLPQDDFGRLWIAVETDRFSGKGGFCAQWQDVQEFGEALARFPITEGQPVVAQWGFNLLESDDLIIRLEIAPADSRGNLAVRFEVADDVEPQYRARGAFLTNYPELATFHRDIGQLIKGEVEEAVLTGI</sequence>
<name>A0A7W6CIM5_9SPHN</name>
<evidence type="ECO:0000313" key="2">
    <source>
        <dbReference type="Proteomes" id="UP000548867"/>
    </source>
</evidence>
<dbReference type="Proteomes" id="UP000548867">
    <property type="component" value="Unassembled WGS sequence"/>
</dbReference>
<accession>A0A7W6CIM5</accession>
<comment type="caution">
    <text evidence="1">The sequence shown here is derived from an EMBL/GenBank/DDBJ whole genome shotgun (WGS) entry which is preliminary data.</text>
</comment>
<organism evidence="1 2">
    <name type="scientific">Novosphingobium sediminicola</name>
    <dbReference type="NCBI Taxonomy" id="563162"/>
    <lineage>
        <taxon>Bacteria</taxon>
        <taxon>Pseudomonadati</taxon>
        <taxon>Pseudomonadota</taxon>
        <taxon>Alphaproteobacteria</taxon>
        <taxon>Sphingomonadales</taxon>
        <taxon>Sphingomonadaceae</taxon>
        <taxon>Novosphingobium</taxon>
    </lineage>
</organism>
<proteinExistence type="predicted"/>
<evidence type="ECO:0000313" key="1">
    <source>
        <dbReference type="EMBL" id="MBB3955103.1"/>
    </source>
</evidence>